<evidence type="ECO:0000313" key="7">
    <source>
        <dbReference type="EMBL" id="KAJ8309070.1"/>
    </source>
</evidence>
<evidence type="ECO:0000256" key="3">
    <source>
        <dbReference type="ARBA" id="ARBA00022793"/>
    </source>
</evidence>
<dbReference type="PANTHER" id="PTHR45677">
    <property type="entry name" value="GLUTAMATE DECARBOXYLASE-RELATED"/>
    <property type="match status" value="1"/>
</dbReference>
<sequence length="484" mass="54579">MSTKITNGMNGHTNGHLTNGYSNGHCNGVKINGNVPENDNQFLDELYDMMIKEGFEKSRDRNTKVVEFKHPKELKQLIDLEVNKPTDDDRLLNICKDIIKYSVRTGHPRFFNQLFGGLDQYSLGGAWLTETLNTSQYTYEVSPVFTLMEKAILTKMMGYAGFKDGDAIFCPGGSIANMYALNVARYKFFPDVKRLGMQALPKLCILTSEKCHYSIKKAASVLGIGMDNVIPVKADEFGKLIPAEVEANILRLQSEGRRPYLVNVTAGTTVLGAYDPIEPIADICQKYGLWLHVDGAWGGGALISRKTRHLLKGIERADSLTWNPHKMMGAPLQAAAFMTKHKDLLAPCHSANASYLFQQDKFYDVSYDTGDKSIQCGRKVDVLKLWMMWKSRGDLGFEKDIDNLFDCARYLAQKVRDTDGFRLVLENVAPKIKERMTMNGSMLVGYQPDGDRVNFFRMIISNLEITHEDMDFVVNEIDRLGRDL</sequence>
<dbReference type="InterPro" id="IPR021115">
    <property type="entry name" value="Pyridoxal-P_BS"/>
</dbReference>
<evidence type="ECO:0000313" key="8">
    <source>
        <dbReference type="Proteomes" id="UP001217089"/>
    </source>
</evidence>
<keyword evidence="3" id="KW-0210">Decarboxylase</keyword>
<evidence type="ECO:0000256" key="1">
    <source>
        <dbReference type="ARBA" id="ARBA00001933"/>
    </source>
</evidence>
<evidence type="ECO:0000256" key="4">
    <source>
        <dbReference type="ARBA" id="ARBA00022898"/>
    </source>
</evidence>
<dbReference type="EMBL" id="JARBDR010000657">
    <property type="protein sequence ID" value="KAJ8309070.1"/>
    <property type="molecule type" value="Genomic_DNA"/>
</dbReference>
<dbReference type="SUPFAM" id="SSF53383">
    <property type="entry name" value="PLP-dependent transferases"/>
    <property type="match status" value="1"/>
</dbReference>
<evidence type="ECO:0008006" key="9">
    <source>
        <dbReference type="Google" id="ProtNLM"/>
    </source>
</evidence>
<comment type="cofactor">
    <cofactor evidence="1 6">
        <name>pyridoxal 5'-phosphate</name>
        <dbReference type="ChEBI" id="CHEBI:597326"/>
    </cofactor>
</comment>
<dbReference type="CDD" id="cd06450">
    <property type="entry name" value="DOPA_deC_like"/>
    <property type="match status" value="1"/>
</dbReference>
<dbReference type="PANTHER" id="PTHR45677:SF8">
    <property type="entry name" value="CYSTEINE SULFINIC ACID DECARBOXYLASE"/>
    <property type="match status" value="1"/>
</dbReference>
<reference evidence="7 8" key="1">
    <citation type="submission" date="2022-12" db="EMBL/GenBank/DDBJ databases">
        <title>Chromosome-level genome of Tegillarca granosa.</title>
        <authorList>
            <person name="Kim J."/>
        </authorList>
    </citation>
    <scope>NUCLEOTIDE SEQUENCE [LARGE SCALE GENOMIC DNA]</scope>
    <source>
        <strain evidence="7">Teg-2019</strain>
        <tissue evidence="7">Adductor muscle</tissue>
    </source>
</reference>
<dbReference type="Gene3D" id="3.40.640.10">
    <property type="entry name" value="Type I PLP-dependent aspartate aminotransferase-like (Major domain)"/>
    <property type="match status" value="1"/>
</dbReference>
<dbReference type="InterPro" id="IPR015424">
    <property type="entry name" value="PyrdxlP-dep_Trfase"/>
</dbReference>
<evidence type="ECO:0000256" key="2">
    <source>
        <dbReference type="ARBA" id="ARBA00009533"/>
    </source>
</evidence>
<dbReference type="InterPro" id="IPR015421">
    <property type="entry name" value="PyrdxlP-dep_Trfase_major"/>
</dbReference>
<keyword evidence="4 6" id="KW-0663">Pyridoxal phosphate</keyword>
<dbReference type="InterPro" id="IPR002129">
    <property type="entry name" value="PyrdxlP-dep_de-COase"/>
</dbReference>
<accession>A0ABQ9EYY8</accession>
<dbReference type="PROSITE" id="PS00392">
    <property type="entry name" value="DDC_GAD_HDC_YDC"/>
    <property type="match status" value="1"/>
</dbReference>
<organism evidence="7 8">
    <name type="scientific">Tegillarca granosa</name>
    <name type="common">Malaysian cockle</name>
    <name type="synonym">Anadara granosa</name>
    <dbReference type="NCBI Taxonomy" id="220873"/>
    <lineage>
        <taxon>Eukaryota</taxon>
        <taxon>Metazoa</taxon>
        <taxon>Spiralia</taxon>
        <taxon>Lophotrochozoa</taxon>
        <taxon>Mollusca</taxon>
        <taxon>Bivalvia</taxon>
        <taxon>Autobranchia</taxon>
        <taxon>Pteriomorphia</taxon>
        <taxon>Arcoida</taxon>
        <taxon>Arcoidea</taxon>
        <taxon>Arcidae</taxon>
        <taxon>Tegillarca</taxon>
    </lineage>
</organism>
<keyword evidence="8" id="KW-1185">Reference proteome</keyword>
<proteinExistence type="inferred from homology"/>
<comment type="similarity">
    <text evidence="2 6">Belongs to the group II decarboxylase family.</text>
</comment>
<dbReference type="Gene3D" id="3.90.1150.170">
    <property type="match status" value="2"/>
</dbReference>
<comment type="caution">
    <text evidence="7">The sequence shown here is derived from an EMBL/GenBank/DDBJ whole genome shotgun (WGS) entry which is preliminary data.</text>
</comment>
<evidence type="ECO:0000256" key="6">
    <source>
        <dbReference type="RuleBase" id="RU000382"/>
    </source>
</evidence>
<dbReference type="Pfam" id="PF00282">
    <property type="entry name" value="Pyridoxal_deC"/>
    <property type="match status" value="1"/>
</dbReference>
<protein>
    <recommendedName>
        <fullName evidence="9">Glutamate decarboxylase</fullName>
    </recommendedName>
</protein>
<dbReference type="Proteomes" id="UP001217089">
    <property type="component" value="Unassembled WGS sequence"/>
</dbReference>
<keyword evidence="5 6" id="KW-0456">Lyase</keyword>
<gene>
    <name evidence="7" type="ORF">KUTeg_013944</name>
</gene>
<name>A0ABQ9EYY8_TEGGR</name>
<evidence type="ECO:0000256" key="5">
    <source>
        <dbReference type="ARBA" id="ARBA00023239"/>
    </source>
</evidence>